<comment type="caution">
    <text evidence="2">The sequence shown here is derived from an EMBL/GenBank/DDBJ whole genome shotgun (WGS) entry which is preliminary data.</text>
</comment>
<dbReference type="InterPro" id="IPR001245">
    <property type="entry name" value="Ser-Thr/Tyr_kinase_cat_dom"/>
</dbReference>
<dbReference type="GO" id="GO:0005737">
    <property type="term" value="C:cytoplasm"/>
    <property type="evidence" value="ECO:0007669"/>
    <property type="project" value="TreeGrafter"/>
</dbReference>
<dbReference type="AlphaFoldDB" id="A0A015KDV0"/>
<dbReference type="PROSITE" id="PS50011">
    <property type="entry name" value="PROTEIN_KINASE_DOM"/>
    <property type="match status" value="1"/>
</dbReference>
<dbReference type="PANTHER" id="PTHR23257">
    <property type="entry name" value="SERINE-THREONINE PROTEIN KINASE"/>
    <property type="match status" value="1"/>
</dbReference>
<sequence length="894" mass="104313">MSSQDDIMCESCDKMYANIDYKWCKQCRISNLKENFVNWTSGNEEIDNFIQKMQLEIERHDNIIVEWIPYNQFNNVKKTNKDGFATAIWKDGLLEYNEEERKHKRISNIEVALKCLSSLQNVINEFSNENETYSTKVDKYDRYINPKIYGISQNPDTSDYIIVLNNSYCKECGEIYTEKMWAKWCKPCQINNLKQNFTNWTSGNKIIDKFIQEMQLKIEGYDDIIVEWIPYNQFNNIKKIGKDGFATAIWKNGSLKYNNKEIRYKRKPNKKVTLKCLNNSQNVISDLLNEAKTYSINDEYDVIKIYGISQNPNAKEYFIVFQNDCNCKECGEIYTKIRAKWCKPCQINNLKQNFTNWTSGNEKIDDSIQEMQLKIEGYDDIIVEWIPYNQFNNIKKIGKDGFAIAIWKNGSLEYNNEVIKYERKPNKEVTLKCLNNSQNVISDLLNEVKTYSINDEYGILKIYGISQNPNAKEYFIVFQNDCNCKECGEIYTVKWEKWCKPCQINGLKQNFVNWTSGNEKIDSFIQKTQLKINYYYDIIVEWIPYDQFDNIKEIGKGGFATVYSAIWKDGPLKYDNYKRKHNRTSNKKVALKCLHNSQNITNEFLNEANAYSINIYNNRILKIYGISQNPDTNNYIIVLEYANGGNLNNYNSTIIRNYHWSEKWSVISNIAKGLKKIHENKVVHRDFHTGNILVSIKYGSNYTDSGNSTSDIYISDMGLCGEVSNVDKTKIYGVMPFVAPEILRGKPYNQAADVYSFGMIMYYIATGRQPFANCAHDNILALNICNGIRPEINEQEAPKFYIDLMKKCWDPDPDERPSSIEIEKLFNDSFHSDKTKEIIKQIKEAEEYRKTNVLSTGNSQSIHPQACYTSRLLNPFTEDLLKDDTDCLDCMIND</sequence>
<dbReference type="SUPFAM" id="SSF56112">
    <property type="entry name" value="Protein kinase-like (PK-like)"/>
    <property type="match status" value="1"/>
</dbReference>
<feature type="domain" description="Protein kinase" evidence="1">
    <location>
        <begin position="548"/>
        <end position="830"/>
    </location>
</feature>
<dbReference type="Pfam" id="PF07714">
    <property type="entry name" value="PK_Tyr_Ser-Thr"/>
    <property type="match status" value="1"/>
</dbReference>
<dbReference type="PANTHER" id="PTHR23257:SF963">
    <property type="entry name" value="AT08303P"/>
    <property type="match status" value="1"/>
</dbReference>
<dbReference type="HOGENOM" id="CLU_000288_7_8_1"/>
<dbReference type="InterPro" id="IPR000719">
    <property type="entry name" value="Prot_kinase_dom"/>
</dbReference>
<accession>A0A015KDV0</accession>
<evidence type="ECO:0000313" key="2">
    <source>
        <dbReference type="EMBL" id="EXX57726.1"/>
    </source>
</evidence>
<dbReference type="InterPro" id="IPR011009">
    <property type="entry name" value="Kinase-like_dom_sf"/>
</dbReference>
<dbReference type="GO" id="GO:0005524">
    <property type="term" value="F:ATP binding"/>
    <property type="evidence" value="ECO:0007669"/>
    <property type="project" value="InterPro"/>
</dbReference>
<dbReference type="GO" id="GO:0004672">
    <property type="term" value="F:protein kinase activity"/>
    <property type="evidence" value="ECO:0007669"/>
    <property type="project" value="InterPro"/>
</dbReference>
<proteinExistence type="predicted"/>
<dbReference type="Gene3D" id="1.10.510.10">
    <property type="entry name" value="Transferase(Phosphotransferase) domain 1"/>
    <property type="match status" value="1"/>
</dbReference>
<dbReference type="EMBL" id="JEMT01027265">
    <property type="protein sequence ID" value="EXX57726.1"/>
    <property type="molecule type" value="Genomic_DNA"/>
</dbReference>
<evidence type="ECO:0000259" key="1">
    <source>
        <dbReference type="PROSITE" id="PS50011"/>
    </source>
</evidence>
<dbReference type="GO" id="GO:0007165">
    <property type="term" value="P:signal transduction"/>
    <property type="evidence" value="ECO:0007669"/>
    <property type="project" value="TreeGrafter"/>
</dbReference>
<evidence type="ECO:0000313" key="3">
    <source>
        <dbReference type="Proteomes" id="UP000022910"/>
    </source>
</evidence>
<keyword evidence="3" id="KW-1185">Reference proteome</keyword>
<dbReference type="InterPro" id="IPR050167">
    <property type="entry name" value="Ser_Thr_protein_kinase"/>
</dbReference>
<dbReference type="Proteomes" id="UP000022910">
    <property type="component" value="Unassembled WGS sequence"/>
</dbReference>
<reference evidence="2 3" key="1">
    <citation type="submission" date="2014-02" db="EMBL/GenBank/DDBJ databases">
        <title>Single nucleus genome sequencing reveals high similarity among nuclei of an endomycorrhizal fungus.</title>
        <authorList>
            <person name="Lin K."/>
            <person name="Geurts R."/>
            <person name="Zhang Z."/>
            <person name="Limpens E."/>
            <person name="Saunders D.G."/>
            <person name="Mu D."/>
            <person name="Pang E."/>
            <person name="Cao H."/>
            <person name="Cha H."/>
            <person name="Lin T."/>
            <person name="Zhou Q."/>
            <person name="Shang Y."/>
            <person name="Li Y."/>
            <person name="Ivanov S."/>
            <person name="Sharma T."/>
            <person name="Velzen R.V."/>
            <person name="Ruijter N.D."/>
            <person name="Aanen D.K."/>
            <person name="Win J."/>
            <person name="Kamoun S."/>
            <person name="Bisseling T."/>
            <person name="Huang S."/>
        </authorList>
    </citation>
    <scope>NUCLEOTIDE SEQUENCE [LARGE SCALE GENOMIC DNA]</scope>
    <source>
        <strain evidence="3">DAOM197198w</strain>
    </source>
</reference>
<name>A0A015KDV0_RHIIW</name>
<protein>
    <submittedName>
        <fullName evidence="2">Mkk2p</fullName>
    </submittedName>
</protein>
<organism evidence="2 3">
    <name type="scientific">Rhizophagus irregularis (strain DAOM 197198w)</name>
    <name type="common">Glomus intraradices</name>
    <dbReference type="NCBI Taxonomy" id="1432141"/>
    <lineage>
        <taxon>Eukaryota</taxon>
        <taxon>Fungi</taxon>
        <taxon>Fungi incertae sedis</taxon>
        <taxon>Mucoromycota</taxon>
        <taxon>Glomeromycotina</taxon>
        <taxon>Glomeromycetes</taxon>
        <taxon>Glomerales</taxon>
        <taxon>Glomeraceae</taxon>
        <taxon>Rhizophagus</taxon>
    </lineage>
</organism>
<gene>
    <name evidence="2" type="ORF">RirG_204470</name>
</gene>